<accession>A0ABT1WZ04</accession>
<dbReference type="SUPFAM" id="SSF52283">
    <property type="entry name" value="Formate/glycerate dehydrogenase catalytic domain-like"/>
    <property type="match status" value="1"/>
</dbReference>
<dbReference type="Pfam" id="PF02826">
    <property type="entry name" value="2-Hacid_dh_C"/>
    <property type="match status" value="1"/>
</dbReference>
<dbReference type="Pfam" id="PF00389">
    <property type="entry name" value="2-Hacid_dh"/>
    <property type="match status" value="1"/>
</dbReference>
<protein>
    <submittedName>
        <fullName evidence="7">3-phosphoglycerate dehydrogenase</fullName>
    </submittedName>
</protein>
<dbReference type="InterPro" id="IPR006140">
    <property type="entry name" value="D-isomer_DH_NAD-bd"/>
</dbReference>
<name>A0ABT1WZ04_9PROT</name>
<dbReference type="Proteomes" id="UP001524642">
    <property type="component" value="Unassembled WGS sequence"/>
</dbReference>
<proteinExistence type="inferred from homology"/>
<evidence type="ECO:0000313" key="7">
    <source>
        <dbReference type="EMBL" id="MCR0981081.1"/>
    </source>
</evidence>
<gene>
    <name evidence="7" type="ORF">NRP21_03350</name>
</gene>
<dbReference type="Gene3D" id="3.40.50.720">
    <property type="entry name" value="NAD(P)-binding Rossmann-like Domain"/>
    <property type="match status" value="2"/>
</dbReference>
<feature type="domain" description="D-isomer specific 2-hydroxyacid dehydrogenase catalytic" evidence="5">
    <location>
        <begin position="29"/>
        <end position="324"/>
    </location>
</feature>
<dbReference type="RefSeq" id="WP_257714761.1">
    <property type="nucleotide sequence ID" value="NZ_JANJOU010000002.1"/>
</dbReference>
<dbReference type="SUPFAM" id="SSF51735">
    <property type="entry name" value="NAD(P)-binding Rossmann-fold domains"/>
    <property type="match status" value="1"/>
</dbReference>
<evidence type="ECO:0000259" key="5">
    <source>
        <dbReference type="Pfam" id="PF00389"/>
    </source>
</evidence>
<comment type="similarity">
    <text evidence="1 4">Belongs to the D-isomer specific 2-hydroxyacid dehydrogenase family.</text>
</comment>
<evidence type="ECO:0000256" key="1">
    <source>
        <dbReference type="ARBA" id="ARBA00005854"/>
    </source>
</evidence>
<evidence type="ECO:0000256" key="2">
    <source>
        <dbReference type="ARBA" id="ARBA00023002"/>
    </source>
</evidence>
<dbReference type="InterPro" id="IPR029753">
    <property type="entry name" value="D-isomer_DH_CS"/>
</dbReference>
<dbReference type="InterPro" id="IPR036291">
    <property type="entry name" value="NAD(P)-bd_dom_sf"/>
</dbReference>
<evidence type="ECO:0000256" key="3">
    <source>
        <dbReference type="ARBA" id="ARBA00023027"/>
    </source>
</evidence>
<dbReference type="InterPro" id="IPR050857">
    <property type="entry name" value="D-2-hydroxyacid_DH"/>
</dbReference>
<organism evidence="7 8">
    <name type="scientific">Roseomonas populi</name>
    <dbReference type="NCBI Taxonomy" id="3121582"/>
    <lineage>
        <taxon>Bacteria</taxon>
        <taxon>Pseudomonadati</taxon>
        <taxon>Pseudomonadota</taxon>
        <taxon>Alphaproteobacteria</taxon>
        <taxon>Acetobacterales</taxon>
        <taxon>Roseomonadaceae</taxon>
        <taxon>Roseomonas</taxon>
    </lineage>
</organism>
<keyword evidence="3" id="KW-0520">NAD</keyword>
<evidence type="ECO:0000256" key="4">
    <source>
        <dbReference type="RuleBase" id="RU003719"/>
    </source>
</evidence>
<keyword evidence="2 4" id="KW-0560">Oxidoreductase</keyword>
<dbReference type="EMBL" id="JANJOU010000002">
    <property type="protein sequence ID" value="MCR0981081.1"/>
    <property type="molecule type" value="Genomic_DNA"/>
</dbReference>
<comment type="caution">
    <text evidence="7">The sequence shown here is derived from an EMBL/GenBank/DDBJ whole genome shotgun (WGS) entry which is preliminary data.</text>
</comment>
<dbReference type="InterPro" id="IPR006139">
    <property type="entry name" value="D-isomer_2_OHA_DH_cat_dom"/>
</dbReference>
<reference evidence="7 8" key="1">
    <citation type="submission" date="2022-06" db="EMBL/GenBank/DDBJ databases">
        <title>Roseomonas CN29.</title>
        <authorList>
            <person name="Cheng Y."/>
            <person name="He X."/>
        </authorList>
    </citation>
    <scope>NUCLEOTIDE SEQUENCE [LARGE SCALE GENOMIC DNA]</scope>
    <source>
        <strain evidence="7 8">CN29</strain>
    </source>
</reference>
<dbReference type="PANTHER" id="PTHR42789:SF1">
    <property type="entry name" value="D-ISOMER SPECIFIC 2-HYDROXYACID DEHYDROGENASE FAMILY PROTEIN (AFU_ORTHOLOGUE AFUA_6G10090)"/>
    <property type="match status" value="1"/>
</dbReference>
<evidence type="ECO:0000313" key="8">
    <source>
        <dbReference type="Proteomes" id="UP001524642"/>
    </source>
</evidence>
<dbReference type="PROSITE" id="PS00670">
    <property type="entry name" value="D_2_HYDROXYACID_DH_2"/>
    <property type="match status" value="1"/>
</dbReference>
<keyword evidence="8" id="KW-1185">Reference proteome</keyword>
<dbReference type="PANTHER" id="PTHR42789">
    <property type="entry name" value="D-ISOMER SPECIFIC 2-HYDROXYACID DEHYDROGENASE FAMILY PROTEIN (AFU_ORTHOLOGUE AFUA_6G10090)"/>
    <property type="match status" value="1"/>
</dbReference>
<evidence type="ECO:0000259" key="6">
    <source>
        <dbReference type="Pfam" id="PF02826"/>
    </source>
</evidence>
<feature type="domain" description="D-isomer specific 2-hydroxyacid dehydrogenase NAD-binding" evidence="6">
    <location>
        <begin position="120"/>
        <end position="296"/>
    </location>
</feature>
<sequence>MTPHHFRVGYLERPMNEAFLTRAAEFPALDIRRIGLDQPEAAIAAALAECHGYYAWAARHELPLPWHVTPALLARLPRLLVVASYGAGYDTIDVDACTAAGVAVVNQAGGNAEGVAEHALGMMLLLLKRVPEAQAAMRAGTVRDRNALMGRELAGRTVGLVGLGHVGTRMAALLNVFGCRVLAVDPALDAATIAARGATKVEMPVLLASSDIVSLHCPLTAQTRGMIGAEAIGRMRPGAFLVTTARGFILDEAALLAALREGRLGGAGLDVWEEEPPPASHPLLAHPAVLASPHTAGVTAESRARVASMAAEAFAAAVHDLPPRLVNPEVTDRFLARRRALLDVAA</sequence>